<sequence length="231" mass="26461">MEHLELGDLLSESVVTQLPARVNYIPNFITREEEQDIIQKVNSAPLPKWTQLSHRRLQNWGGVPHPKGMIAEEIPKWLQTQINKIESLGVFEKDKTPNHVLINEYLPGQGIMAHSDGPLFHPVVTTISCGSHTFLEFYKRLDTEDIVAPKHEFSLLLEPRSLLILQKDLYHDYLHSIAERISDTISTTNLKNLQMCSQAYNDGQTLNRSTRLSLTIRHVPKTSRLKLKLGR</sequence>
<organism evidence="1 2">
    <name type="scientific">Eretmocerus hayati</name>
    <dbReference type="NCBI Taxonomy" id="131215"/>
    <lineage>
        <taxon>Eukaryota</taxon>
        <taxon>Metazoa</taxon>
        <taxon>Ecdysozoa</taxon>
        <taxon>Arthropoda</taxon>
        <taxon>Hexapoda</taxon>
        <taxon>Insecta</taxon>
        <taxon>Pterygota</taxon>
        <taxon>Neoptera</taxon>
        <taxon>Endopterygota</taxon>
        <taxon>Hymenoptera</taxon>
        <taxon>Apocrita</taxon>
        <taxon>Proctotrupomorpha</taxon>
        <taxon>Chalcidoidea</taxon>
        <taxon>Aphelinidae</taxon>
        <taxon>Aphelininae</taxon>
        <taxon>Eretmocerus</taxon>
    </lineage>
</organism>
<dbReference type="EMBL" id="CM056742">
    <property type="protein sequence ID" value="KAJ8678972.1"/>
    <property type="molecule type" value="Genomic_DNA"/>
</dbReference>
<accession>A0ACC2P950</accession>
<dbReference type="Proteomes" id="UP001239111">
    <property type="component" value="Chromosome 2"/>
</dbReference>
<evidence type="ECO:0000313" key="2">
    <source>
        <dbReference type="Proteomes" id="UP001239111"/>
    </source>
</evidence>
<evidence type="ECO:0000313" key="1">
    <source>
        <dbReference type="EMBL" id="KAJ8678972.1"/>
    </source>
</evidence>
<comment type="caution">
    <text evidence="1">The sequence shown here is derived from an EMBL/GenBank/DDBJ whole genome shotgun (WGS) entry which is preliminary data.</text>
</comment>
<gene>
    <name evidence="1" type="ORF">QAD02_014759</name>
</gene>
<name>A0ACC2P950_9HYME</name>
<keyword evidence="2" id="KW-1185">Reference proteome</keyword>
<proteinExistence type="predicted"/>
<reference evidence="1" key="1">
    <citation type="submission" date="2023-04" db="EMBL/GenBank/DDBJ databases">
        <title>A chromosome-level genome assembly of the parasitoid wasp Eretmocerus hayati.</title>
        <authorList>
            <person name="Zhong Y."/>
            <person name="Liu S."/>
            <person name="Liu Y."/>
        </authorList>
    </citation>
    <scope>NUCLEOTIDE SEQUENCE</scope>
    <source>
        <strain evidence="1">ZJU_SS_LIU_2023</strain>
    </source>
</reference>
<protein>
    <submittedName>
        <fullName evidence="1">Uncharacterized protein</fullName>
    </submittedName>
</protein>